<accession>A0ABU1J6I2</accession>
<dbReference type="Pfam" id="PF01494">
    <property type="entry name" value="FAD_binding_3"/>
    <property type="match status" value="1"/>
</dbReference>
<dbReference type="InterPro" id="IPR050631">
    <property type="entry name" value="PheA/TfdB_FAD_monoxygenase"/>
</dbReference>
<dbReference type="RefSeq" id="WP_309795440.1">
    <property type="nucleotide sequence ID" value="NZ_BAAAHY010000006.1"/>
</dbReference>
<sequence>METQDCVISGGGPAGIMLGLILARAGVKVTVLEKHPDFLRDFRGDTVHPATIRLLDELGLGEKFRALPQSRLGNVGLPDGCGNIITFSDFDTLAAPYDYVAMVPQWDLLNLLVEAAREEPSFRLLLNTEATWLTMDNGTVTGVTYRNSAGEEGEIRALLTVACDGRHSTTRAAAGLQPFEYPVSFDTWWFRLSRKPAEQAQVGMLVPRASRQGIVLSLSRPTYYQIAYFDAKGADARLRRDGLEAFKQRIASLMPEYADRIDEITSFDDLHHLDVKLNRLKTWYRPGFIALGDAAHAMSPAGGIGINLAIQDGVAAGRMLAPALKNGAVPVTLLAAIQRRRWLPMVVIQRLQRMLHRYVFTPAVTGTFAGMPRPLLWAADNIRPIRKIMPRLVGFGPRPEHAPDFARRG</sequence>
<dbReference type="Proteomes" id="UP001185069">
    <property type="component" value="Unassembled WGS sequence"/>
</dbReference>
<comment type="caution">
    <text evidence="3">The sequence shown here is derived from an EMBL/GenBank/DDBJ whole genome shotgun (WGS) entry which is preliminary data.</text>
</comment>
<evidence type="ECO:0000313" key="3">
    <source>
        <dbReference type="EMBL" id="MDR6268038.1"/>
    </source>
</evidence>
<dbReference type="PRINTS" id="PR00420">
    <property type="entry name" value="RNGMNOXGNASE"/>
</dbReference>
<reference evidence="3 4" key="1">
    <citation type="submission" date="2023-07" db="EMBL/GenBank/DDBJ databases">
        <title>Sequencing the genomes of 1000 actinobacteria strains.</title>
        <authorList>
            <person name="Klenk H.-P."/>
        </authorList>
    </citation>
    <scope>NUCLEOTIDE SEQUENCE [LARGE SCALE GENOMIC DNA]</scope>
    <source>
        <strain evidence="3 4">DSM 14555</strain>
    </source>
</reference>
<organism evidence="3 4">
    <name type="scientific">Arthrobacter russicus</name>
    <dbReference type="NCBI Taxonomy" id="172040"/>
    <lineage>
        <taxon>Bacteria</taxon>
        <taxon>Bacillati</taxon>
        <taxon>Actinomycetota</taxon>
        <taxon>Actinomycetes</taxon>
        <taxon>Micrococcales</taxon>
        <taxon>Micrococcaceae</taxon>
        <taxon>Arthrobacter</taxon>
    </lineage>
</organism>
<dbReference type="NCBIfam" id="NF004833">
    <property type="entry name" value="PRK06185.1-1"/>
    <property type="match status" value="1"/>
</dbReference>
<dbReference type="SUPFAM" id="SSF51905">
    <property type="entry name" value="FAD/NAD(P)-binding domain"/>
    <property type="match status" value="1"/>
</dbReference>
<keyword evidence="4" id="KW-1185">Reference proteome</keyword>
<dbReference type="EMBL" id="JAVDQF010000001">
    <property type="protein sequence ID" value="MDR6268038.1"/>
    <property type="molecule type" value="Genomic_DNA"/>
</dbReference>
<keyword evidence="1" id="KW-0560">Oxidoreductase</keyword>
<name>A0ABU1J6I2_9MICC</name>
<proteinExistence type="predicted"/>
<feature type="domain" description="FAD-binding" evidence="2">
    <location>
        <begin position="6"/>
        <end position="349"/>
    </location>
</feature>
<dbReference type="Gene3D" id="3.50.50.60">
    <property type="entry name" value="FAD/NAD(P)-binding domain"/>
    <property type="match status" value="2"/>
</dbReference>
<protein>
    <submittedName>
        <fullName evidence="3">2-polyprenyl-6-methoxyphenol hydroxylase-like FAD-dependent oxidoreductase</fullName>
    </submittedName>
</protein>
<dbReference type="PANTHER" id="PTHR43476:SF5">
    <property type="entry name" value="FAD-DEPENDENT MONOOXYGENASE"/>
    <property type="match status" value="1"/>
</dbReference>
<dbReference type="InterPro" id="IPR002938">
    <property type="entry name" value="FAD-bd"/>
</dbReference>
<dbReference type="InterPro" id="IPR036188">
    <property type="entry name" value="FAD/NAD-bd_sf"/>
</dbReference>
<evidence type="ECO:0000256" key="1">
    <source>
        <dbReference type="ARBA" id="ARBA00023002"/>
    </source>
</evidence>
<gene>
    <name evidence="3" type="ORF">JOE69_000276</name>
</gene>
<dbReference type="PANTHER" id="PTHR43476">
    <property type="entry name" value="3-(3-HYDROXY-PHENYL)PROPIONATE/3-HYDROXYCINNAMIC ACID HYDROXYLASE"/>
    <property type="match status" value="1"/>
</dbReference>
<evidence type="ECO:0000313" key="4">
    <source>
        <dbReference type="Proteomes" id="UP001185069"/>
    </source>
</evidence>
<evidence type="ECO:0000259" key="2">
    <source>
        <dbReference type="Pfam" id="PF01494"/>
    </source>
</evidence>